<dbReference type="GeneID" id="37043299"/>
<feature type="domain" description="RRM" evidence="4">
    <location>
        <begin position="61"/>
        <end position="138"/>
    </location>
</feature>
<dbReference type="SMART" id="SM00360">
    <property type="entry name" value="RRM"/>
    <property type="match status" value="1"/>
</dbReference>
<evidence type="ECO:0000256" key="2">
    <source>
        <dbReference type="PROSITE-ProRule" id="PRU00176"/>
    </source>
</evidence>
<dbReference type="PANTHER" id="PTHR19965">
    <property type="entry name" value="RNA AND EXPORT FACTOR BINDING PROTEIN"/>
    <property type="match status" value="1"/>
</dbReference>
<dbReference type="InParanoid" id="A0A316YS42"/>
<accession>A0A316YS42</accession>
<dbReference type="Pfam" id="PF13865">
    <property type="entry name" value="FoP_duplication"/>
    <property type="match status" value="1"/>
</dbReference>
<evidence type="ECO:0000256" key="3">
    <source>
        <dbReference type="SAM" id="MobiDB-lite"/>
    </source>
</evidence>
<dbReference type="EMBL" id="KZ819635">
    <property type="protein sequence ID" value="PWN92380.1"/>
    <property type="molecule type" value="Genomic_DNA"/>
</dbReference>
<dbReference type="GO" id="GO:0006406">
    <property type="term" value="P:mRNA export from nucleus"/>
    <property type="evidence" value="ECO:0007669"/>
    <property type="project" value="TreeGrafter"/>
</dbReference>
<dbReference type="PROSITE" id="PS50102">
    <property type="entry name" value="RRM"/>
    <property type="match status" value="1"/>
</dbReference>
<dbReference type="PANTHER" id="PTHR19965:SF82">
    <property type="entry name" value="THO COMPLEX SUBUNIT 4"/>
    <property type="match status" value="1"/>
</dbReference>
<dbReference type="Pfam" id="PF00076">
    <property type="entry name" value="RRM_1"/>
    <property type="match status" value="1"/>
</dbReference>
<dbReference type="CDD" id="cd12418">
    <property type="entry name" value="RRM_Aly_REF_like"/>
    <property type="match status" value="1"/>
</dbReference>
<dbReference type="InterPro" id="IPR035979">
    <property type="entry name" value="RBD_domain_sf"/>
</dbReference>
<gene>
    <name evidence="5" type="ORF">FA10DRAFT_266153</name>
</gene>
<dbReference type="OrthoDB" id="5382468at2759"/>
<keyword evidence="6" id="KW-1185">Reference proteome</keyword>
<evidence type="ECO:0000313" key="6">
    <source>
        <dbReference type="Proteomes" id="UP000245768"/>
    </source>
</evidence>
<feature type="compositionally biased region" description="Gly residues" evidence="3">
    <location>
        <begin position="220"/>
        <end position="240"/>
    </location>
</feature>
<proteinExistence type="predicted"/>
<dbReference type="AlphaFoldDB" id="A0A316YS42"/>
<dbReference type="STRING" id="215250.A0A316YS42"/>
<feature type="region of interest" description="Disordered" evidence="3">
    <location>
        <begin position="113"/>
        <end position="287"/>
    </location>
</feature>
<dbReference type="GO" id="GO:0005634">
    <property type="term" value="C:nucleus"/>
    <property type="evidence" value="ECO:0007669"/>
    <property type="project" value="TreeGrafter"/>
</dbReference>
<keyword evidence="1 2" id="KW-0694">RNA-binding</keyword>
<dbReference type="SUPFAM" id="SSF54928">
    <property type="entry name" value="RNA-binding domain, RBD"/>
    <property type="match status" value="1"/>
</dbReference>
<dbReference type="Gene3D" id="3.30.70.330">
    <property type="match status" value="1"/>
</dbReference>
<dbReference type="InterPro" id="IPR000504">
    <property type="entry name" value="RRM_dom"/>
</dbReference>
<feature type="compositionally biased region" description="Basic and acidic residues" evidence="3">
    <location>
        <begin position="8"/>
        <end position="19"/>
    </location>
</feature>
<evidence type="ECO:0000256" key="1">
    <source>
        <dbReference type="ARBA" id="ARBA00022884"/>
    </source>
</evidence>
<protein>
    <submittedName>
        <fullName evidence="5">RNA-binding domain-containing protein</fullName>
    </submittedName>
</protein>
<name>A0A316YS42_9BASI</name>
<evidence type="ECO:0000313" key="5">
    <source>
        <dbReference type="EMBL" id="PWN92380.1"/>
    </source>
</evidence>
<feature type="compositionally biased region" description="Low complexity" evidence="3">
    <location>
        <begin position="147"/>
        <end position="177"/>
    </location>
</feature>
<dbReference type="InterPro" id="IPR025715">
    <property type="entry name" value="FoP_C"/>
</dbReference>
<evidence type="ECO:0000259" key="4">
    <source>
        <dbReference type="PROSITE" id="PS50102"/>
    </source>
</evidence>
<feature type="region of interest" description="Disordered" evidence="3">
    <location>
        <begin position="1"/>
        <end position="58"/>
    </location>
</feature>
<dbReference type="InterPro" id="IPR012677">
    <property type="entry name" value="Nucleotide-bd_a/b_plait_sf"/>
</dbReference>
<dbReference type="Proteomes" id="UP000245768">
    <property type="component" value="Unassembled WGS sequence"/>
</dbReference>
<dbReference type="InterPro" id="IPR051229">
    <property type="entry name" value="ALYREF_mRNA_export"/>
</dbReference>
<reference evidence="5 6" key="1">
    <citation type="journal article" date="2018" name="Mol. Biol. Evol.">
        <title>Broad Genomic Sampling Reveals a Smut Pathogenic Ancestry of the Fungal Clade Ustilaginomycotina.</title>
        <authorList>
            <person name="Kijpornyongpan T."/>
            <person name="Mondo S.J."/>
            <person name="Barry K."/>
            <person name="Sandor L."/>
            <person name="Lee J."/>
            <person name="Lipzen A."/>
            <person name="Pangilinan J."/>
            <person name="LaButti K."/>
            <person name="Hainaut M."/>
            <person name="Henrissat B."/>
            <person name="Grigoriev I.V."/>
            <person name="Spatafora J.W."/>
            <person name="Aime M.C."/>
        </authorList>
    </citation>
    <scope>NUCLEOTIDE SEQUENCE [LARGE SCALE GENOMIC DNA]</scope>
    <source>
        <strain evidence="5 6">MCA 4198</strain>
    </source>
</reference>
<organism evidence="5 6">
    <name type="scientific">Acaromyces ingoldii</name>
    <dbReference type="NCBI Taxonomy" id="215250"/>
    <lineage>
        <taxon>Eukaryota</taxon>
        <taxon>Fungi</taxon>
        <taxon>Dikarya</taxon>
        <taxon>Basidiomycota</taxon>
        <taxon>Ustilaginomycotina</taxon>
        <taxon>Exobasidiomycetes</taxon>
        <taxon>Exobasidiales</taxon>
        <taxon>Cryptobasidiaceae</taxon>
        <taxon>Acaromyces</taxon>
    </lineage>
</organism>
<sequence>MSGLLNRSLDDIARQEKRAGGRGSPYARPAYGRNPSSDGPWKHDRFEGGGAGRAEADIPSPKLLVDGLHWDVSEEELTELFSRIGQLERCSLRFDKSGRSEGKAVVIYRSQADAETAKREYHNANAKGQPISVSFAPYRPPRGSEGRGAPASRGSRAPAPGGDLASRLSGSLASRLGPGDLKSRIGGPLPGARHAGPPSNAPRGPAAGAPSRPGPTRSISGGGGRGRGGRGGSRGGGGRGGGRKPDRRGENDLDAELEAFMKAPSSSELAESIHAPQKDAAGDVQME</sequence>
<dbReference type="RefSeq" id="XP_025379578.1">
    <property type="nucleotide sequence ID" value="XM_025521383.1"/>
</dbReference>
<feature type="compositionally biased region" description="Low complexity" evidence="3">
    <location>
        <begin position="195"/>
        <end position="219"/>
    </location>
</feature>
<dbReference type="GO" id="GO:0003729">
    <property type="term" value="F:mRNA binding"/>
    <property type="evidence" value="ECO:0007669"/>
    <property type="project" value="TreeGrafter"/>
</dbReference>